<organism evidence="1 2">
    <name type="scientific">Rhabditophanes sp. KR3021</name>
    <dbReference type="NCBI Taxonomy" id="114890"/>
    <lineage>
        <taxon>Eukaryota</taxon>
        <taxon>Metazoa</taxon>
        <taxon>Ecdysozoa</taxon>
        <taxon>Nematoda</taxon>
        <taxon>Chromadorea</taxon>
        <taxon>Rhabditida</taxon>
        <taxon>Tylenchina</taxon>
        <taxon>Panagrolaimomorpha</taxon>
        <taxon>Strongyloidoidea</taxon>
        <taxon>Alloionematidae</taxon>
        <taxon>Rhabditophanes</taxon>
    </lineage>
</organism>
<dbReference type="Proteomes" id="UP000095286">
    <property type="component" value="Unplaced"/>
</dbReference>
<sequence length="135" mass="15084">MSIPSGNELIIEHDCKEFNPDTFQYDLDNVSLDSDEECEYGDRCVEILSELLASQYKFNRQLNNSNLTNSLLQQDLNDTQASVTTILCSPDKVTPNESSTITTTGCPLNSSIIGFLTPFNESTQLLTEQNVSYLM</sequence>
<evidence type="ECO:0000313" key="2">
    <source>
        <dbReference type="WBParaSite" id="RSKR_0000320850.1"/>
    </source>
</evidence>
<evidence type="ECO:0000313" key="1">
    <source>
        <dbReference type="Proteomes" id="UP000095286"/>
    </source>
</evidence>
<protein>
    <submittedName>
        <fullName evidence="2">Uncharacterized protein</fullName>
    </submittedName>
</protein>
<reference evidence="2" key="1">
    <citation type="submission" date="2016-11" db="UniProtKB">
        <authorList>
            <consortium name="WormBaseParasite"/>
        </authorList>
    </citation>
    <scope>IDENTIFICATION</scope>
    <source>
        <strain evidence="2">KR3021</strain>
    </source>
</reference>
<proteinExistence type="predicted"/>
<name>A0AC35TQF6_9BILA</name>
<dbReference type="WBParaSite" id="RSKR_0000320850.1">
    <property type="protein sequence ID" value="RSKR_0000320850.1"/>
    <property type="gene ID" value="RSKR_0000320850"/>
</dbReference>
<accession>A0AC35TQF6</accession>